<sequence length="163" mass="18072">MTVSTRLLSRSASRQVSEVAAGGDHTWVFEAIGTRWVLTTAHALSQTQRLRVARLIEDYDRTFSRFREDSVVTRMSHAAGTFELPECAGPLLETYRRLDELTCGAVSPLVGAALVHLGYGPDYRLRPLPGYLPAPVWEEVCSWDGRCLRTRIPLTLDVGAVGK</sequence>
<feature type="non-terminal residue" evidence="1">
    <location>
        <position position="163"/>
    </location>
</feature>
<gene>
    <name evidence="1" type="ORF">FK530_24465</name>
</gene>
<keyword evidence="1" id="KW-0808">Transferase</keyword>
<dbReference type="AlphaFoldDB" id="A0A5C5RL25"/>
<name>A0A5C5RL25_9ACTN</name>
<dbReference type="Proteomes" id="UP000319375">
    <property type="component" value="Unassembled WGS sequence"/>
</dbReference>
<dbReference type="EMBL" id="VIGX01000082">
    <property type="protein sequence ID" value="TWS23163.1"/>
    <property type="molecule type" value="Genomic_DNA"/>
</dbReference>
<keyword evidence="2" id="KW-1185">Reference proteome</keyword>
<reference evidence="1 2" key="1">
    <citation type="submission" date="2019-06" db="EMBL/GenBank/DDBJ databases">
        <title>Tsukamurella conjunctivitidis sp. nov., Tsukamurella assacharolytica sp. nov. and Tsukamurella sputae sp. nov. isolated from patients with conjunctivitis, bacteraemia (lymphoma) and respiratory infection (sputum) in Hong Kong.</title>
        <authorList>
            <person name="Teng J.L.L."/>
            <person name="Lee H.H."/>
            <person name="Fong J.Y.H."/>
            <person name="Fok K.M.N."/>
            <person name="Lau S.K.P."/>
            <person name="Woo P.C.Y."/>
        </authorList>
    </citation>
    <scope>NUCLEOTIDE SEQUENCE [LARGE SCALE GENOMIC DNA]</scope>
    <source>
        <strain evidence="1 2">HKU72</strain>
    </source>
</reference>
<accession>A0A5C5RL25</accession>
<proteinExistence type="predicted"/>
<evidence type="ECO:0000313" key="2">
    <source>
        <dbReference type="Proteomes" id="UP000319375"/>
    </source>
</evidence>
<dbReference type="SUPFAM" id="SSF143631">
    <property type="entry name" value="ApbE-like"/>
    <property type="match status" value="1"/>
</dbReference>
<evidence type="ECO:0000313" key="1">
    <source>
        <dbReference type="EMBL" id="TWS23163.1"/>
    </source>
</evidence>
<dbReference type="GO" id="GO:0016740">
    <property type="term" value="F:transferase activity"/>
    <property type="evidence" value="ECO:0007669"/>
    <property type="project" value="UniProtKB-KW"/>
</dbReference>
<protein>
    <submittedName>
        <fullName evidence="1">FAD:protein FMN transferase</fullName>
    </submittedName>
</protein>
<dbReference type="Gene3D" id="3.10.520.10">
    <property type="entry name" value="ApbE-like domains"/>
    <property type="match status" value="1"/>
</dbReference>
<comment type="caution">
    <text evidence="1">The sequence shown here is derived from an EMBL/GenBank/DDBJ whole genome shotgun (WGS) entry which is preliminary data.</text>
</comment>
<dbReference type="InterPro" id="IPR003374">
    <property type="entry name" value="ApbE-like_sf"/>
</dbReference>
<organism evidence="1 2">
    <name type="scientific">Tsukamurella conjunctivitidis</name>
    <dbReference type="NCBI Taxonomy" id="2592068"/>
    <lineage>
        <taxon>Bacteria</taxon>
        <taxon>Bacillati</taxon>
        <taxon>Actinomycetota</taxon>
        <taxon>Actinomycetes</taxon>
        <taxon>Mycobacteriales</taxon>
        <taxon>Tsukamurellaceae</taxon>
        <taxon>Tsukamurella</taxon>
    </lineage>
</organism>